<dbReference type="AlphaFoldDB" id="A0A2J4ZWR3"/>
<sequence>NSGRFSTAVAMEKNVVKNAYGYYDNRGSWVDQSDRTGYGLTMSWNGQKTDPEDGVTTNLNVAYMDASDEKDFTAAINSLWHRFELGYIYAHNKIDKFNSANYVSTCDDGCWISNVGDYDIHTIHASYLFPNVMDMKNFNIYLGAYASWIEAKPTDGDKHEDSRYGGRLRFKYFF</sequence>
<dbReference type="Proteomes" id="UP000234661">
    <property type="component" value="Unassembled WGS sequence"/>
</dbReference>
<evidence type="ECO:0000313" key="1">
    <source>
        <dbReference type="EMBL" id="PLM67457.1"/>
    </source>
</evidence>
<reference evidence="1 2" key="2">
    <citation type="submission" date="2018-01" db="EMBL/GenBank/DDBJ databases">
        <title>Genomic study of Klebsiella pneumoniae.</title>
        <authorList>
            <person name="Yang Y."/>
            <person name="Bicalho R."/>
        </authorList>
    </citation>
    <scope>NUCLEOTIDE SEQUENCE [LARGE SCALE GENOMIC DNA]</scope>
    <source>
        <strain evidence="1 2">A2</strain>
    </source>
</reference>
<reference evidence="1 2" key="1">
    <citation type="submission" date="2017-11" db="EMBL/GenBank/DDBJ databases">
        <authorList>
            <person name="Han C.G."/>
        </authorList>
    </citation>
    <scope>NUCLEOTIDE SEQUENCE [LARGE SCALE GENOMIC DNA]</scope>
    <source>
        <strain evidence="1 2">A2</strain>
    </source>
</reference>
<name>A0A2J4ZWR3_9ENTR</name>
<protein>
    <submittedName>
        <fullName evidence="1">Porin</fullName>
    </submittedName>
</protein>
<feature type="non-terminal residue" evidence="1">
    <location>
        <position position="1"/>
    </location>
</feature>
<gene>
    <name evidence="1" type="ORF">CWM85_05780</name>
</gene>
<comment type="caution">
    <text evidence="1">The sequence shown here is derived from an EMBL/GenBank/DDBJ whole genome shotgun (WGS) entry which is preliminary data.</text>
</comment>
<proteinExistence type="predicted"/>
<accession>A0A2J4ZWR3</accession>
<organism evidence="1 2">
    <name type="scientific">Klebsiella michiganensis</name>
    <dbReference type="NCBI Taxonomy" id="1134687"/>
    <lineage>
        <taxon>Bacteria</taxon>
        <taxon>Pseudomonadati</taxon>
        <taxon>Pseudomonadota</taxon>
        <taxon>Gammaproteobacteria</taxon>
        <taxon>Enterobacterales</taxon>
        <taxon>Enterobacteriaceae</taxon>
        <taxon>Klebsiella/Raoultella group</taxon>
        <taxon>Klebsiella</taxon>
    </lineage>
</organism>
<dbReference type="EMBL" id="PIET01000086">
    <property type="protein sequence ID" value="PLM67457.1"/>
    <property type="molecule type" value="Genomic_DNA"/>
</dbReference>
<dbReference type="Pfam" id="PF16966">
    <property type="entry name" value="Porin_8"/>
    <property type="match status" value="1"/>
</dbReference>
<dbReference type="InterPro" id="IPR016963">
    <property type="entry name" value="Glycoporin_RafY"/>
</dbReference>
<evidence type="ECO:0000313" key="2">
    <source>
        <dbReference type="Proteomes" id="UP000234661"/>
    </source>
</evidence>